<dbReference type="Proteomes" id="UP001595840">
    <property type="component" value="Unassembled WGS sequence"/>
</dbReference>
<evidence type="ECO:0000313" key="5">
    <source>
        <dbReference type="EMBL" id="MFC4363027.1"/>
    </source>
</evidence>
<keyword evidence="2" id="KW-0378">Hydrolase</keyword>
<keyword evidence="1 5" id="KW-0645">Protease</keyword>
<dbReference type="GO" id="GO:0006508">
    <property type="term" value="P:proteolysis"/>
    <property type="evidence" value="ECO:0007669"/>
    <property type="project" value="UniProtKB-KW"/>
</dbReference>
<evidence type="ECO:0000256" key="3">
    <source>
        <dbReference type="ARBA" id="ARBA00022807"/>
    </source>
</evidence>
<evidence type="ECO:0000313" key="6">
    <source>
        <dbReference type="Proteomes" id="UP001595840"/>
    </source>
</evidence>
<dbReference type="RefSeq" id="WP_290265276.1">
    <property type="nucleotide sequence ID" value="NZ_JAUFQG010000006.1"/>
</dbReference>
<dbReference type="InterPro" id="IPR038765">
    <property type="entry name" value="Papain-like_cys_pep_sf"/>
</dbReference>
<reference evidence="6" key="1">
    <citation type="journal article" date="2019" name="Int. J. Syst. Evol. Microbiol.">
        <title>The Global Catalogue of Microorganisms (GCM) 10K type strain sequencing project: providing services to taxonomists for standard genome sequencing and annotation.</title>
        <authorList>
            <consortium name="The Broad Institute Genomics Platform"/>
            <consortium name="The Broad Institute Genome Sequencing Center for Infectious Disease"/>
            <person name="Wu L."/>
            <person name="Ma J."/>
        </authorList>
    </citation>
    <scope>NUCLEOTIDE SEQUENCE [LARGE SCALE GENOMIC DNA]</scope>
    <source>
        <strain evidence="6">CECT 8570</strain>
    </source>
</reference>
<comment type="caution">
    <text evidence="5">The sequence shown here is derived from an EMBL/GenBank/DDBJ whole genome shotgun (WGS) entry which is preliminary data.</text>
</comment>
<dbReference type="InterPro" id="IPR006473">
    <property type="entry name" value="Peptidase_C58_Yopt"/>
</dbReference>
<keyword evidence="6" id="KW-1185">Reference proteome</keyword>
<evidence type="ECO:0000259" key="4">
    <source>
        <dbReference type="Pfam" id="PF03543"/>
    </source>
</evidence>
<protein>
    <submittedName>
        <fullName evidence="5">YopT-type cysteine protease domain-containing protein</fullName>
    </submittedName>
</protein>
<proteinExistence type="predicted"/>
<accession>A0ABV8V8C2</accession>
<keyword evidence="3" id="KW-0788">Thiol protease</keyword>
<gene>
    <name evidence="5" type="ORF">ACFOX3_11990</name>
</gene>
<evidence type="ECO:0000256" key="2">
    <source>
        <dbReference type="ARBA" id="ARBA00022801"/>
    </source>
</evidence>
<organism evidence="5 6">
    <name type="scientific">Simiduia curdlanivorans</name>
    <dbReference type="NCBI Taxonomy" id="1492769"/>
    <lineage>
        <taxon>Bacteria</taxon>
        <taxon>Pseudomonadati</taxon>
        <taxon>Pseudomonadota</taxon>
        <taxon>Gammaproteobacteria</taxon>
        <taxon>Cellvibrionales</taxon>
        <taxon>Cellvibrionaceae</taxon>
        <taxon>Simiduia</taxon>
    </lineage>
</organism>
<dbReference type="SUPFAM" id="SSF54001">
    <property type="entry name" value="Cysteine proteinases"/>
    <property type="match status" value="1"/>
</dbReference>
<sequence>MSDTYRFMKIIHDKATNNFGGILTWRFTQSNAAYGHITGDGICLALTNYWILYHALDDHLANYVGGYNTSVMRVAPIQVDILRFMAFEQGRMKNLTNPYQKTWWRQNNLKELGHGRGDLSVAAITSSLEHINGAYALIALTHSQERGRPGHAISAYVGGGNEGALVFDPNFGEFWFNDRHKCYEFLRYLFYTYYFSQLGLNQYEFKRFWRKD</sequence>
<name>A0ABV8V8C2_9GAMM</name>
<feature type="domain" description="Peptidase C58 YopT-type" evidence="4">
    <location>
        <begin position="16"/>
        <end position="192"/>
    </location>
</feature>
<dbReference type="Gene3D" id="3.90.70.20">
    <property type="match status" value="1"/>
</dbReference>
<dbReference type="GO" id="GO:0008233">
    <property type="term" value="F:peptidase activity"/>
    <property type="evidence" value="ECO:0007669"/>
    <property type="project" value="UniProtKB-KW"/>
</dbReference>
<evidence type="ECO:0000256" key="1">
    <source>
        <dbReference type="ARBA" id="ARBA00022670"/>
    </source>
</evidence>
<dbReference type="Pfam" id="PF03543">
    <property type="entry name" value="Peptidase_C58"/>
    <property type="match status" value="1"/>
</dbReference>
<dbReference type="EMBL" id="JBHSCX010000015">
    <property type="protein sequence ID" value="MFC4363027.1"/>
    <property type="molecule type" value="Genomic_DNA"/>
</dbReference>